<protein>
    <submittedName>
        <fullName evidence="2">S-DNA-T family DNA segregation ATPase FtsK/SpoIIIE</fullName>
    </submittedName>
</protein>
<dbReference type="Proteomes" id="UP000243542">
    <property type="component" value="Unassembled WGS sequence"/>
</dbReference>
<dbReference type="RefSeq" id="WP_423682849.1">
    <property type="nucleotide sequence ID" value="NZ_JBMXBZ010000006.1"/>
</dbReference>
<evidence type="ECO:0000256" key="1">
    <source>
        <dbReference type="SAM" id="MobiDB-lite"/>
    </source>
</evidence>
<dbReference type="EMBL" id="PDJK01000001">
    <property type="protein sequence ID" value="PFG57347.1"/>
    <property type="molecule type" value="Genomic_DNA"/>
</dbReference>
<feature type="compositionally biased region" description="Basic and acidic residues" evidence="1">
    <location>
        <begin position="113"/>
        <end position="123"/>
    </location>
</feature>
<reference evidence="2 3" key="1">
    <citation type="submission" date="2017-10" db="EMBL/GenBank/DDBJ databases">
        <title>Sequencing the genomes of 1000 actinobacteria strains.</title>
        <authorList>
            <person name="Klenk H.-P."/>
        </authorList>
    </citation>
    <scope>NUCLEOTIDE SEQUENCE [LARGE SCALE GENOMIC DNA]</scope>
    <source>
        <strain evidence="2 3">DSM 46092</strain>
    </source>
</reference>
<dbReference type="AlphaFoldDB" id="A0A2A9G0V3"/>
<comment type="caution">
    <text evidence="2">The sequence shown here is derived from an EMBL/GenBank/DDBJ whole genome shotgun (WGS) entry which is preliminary data.</text>
</comment>
<accession>A0A2A9G0V3</accession>
<sequence>MTDSLPVKADPVLDGELVDDTLPQPRPRVRKRNRFVLWWLHSPRVPLWLKSKPQARQALKDAVTWLVLSPLRFLGAVVRGVVVGARWWRGWVTVRDYRTAAEESEKLADKFTEIRAQDARPGRPDVPGVEGHAGDVPRQGAGHADYGDLHR</sequence>
<evidence type="ECO:0000313" key="2">
    <source>
        <dbReference type="EMBL" id="PFG57347.1"/>
    </source>
</evidence>
<feature type="region of interest" description="Disordered" evidence="1">
    <location>
        <begin position="113"/>
        <end position="151"/>
    </location>
</feature>
<keyword evidence="3" id="KW-1185">Reference proteome</keyword>
<proteinExistence type="predicted"/>
<organism evidence="2 3">
    <name type="scientific">Amycolatopsis sulphurea</name>
    <dbReference type="NCBI Taxonomy" id="76022"/>
    <lineage>
        <taxon>Bacteria</taxon>
        <taxon>Bacillati</taxon>
        <taxon>Actinomycetota</taxon>
        <taxon>Actinomycetes</taxon>
        <taxon>Pseudonocardiales</taxon>
        <taxon>Pseudonocardiaceae</taxon>
        <taxon>Amycolatopsis</taxon>
    </lineage>
</organism>
<evidence type="ECO:0000313" key="3">
    <source>
        <dbReference type="Proteomes" id="UP000243542"/>
    </source>
</evidence>
<gene>
    <name evidence="2" type="ORF">ATK36_0926</name>
</gene>
<name>A0A2A9G0V3_9PSEU</name>